<dbReference type="STRING" id="1810504.PG2T_02035"/>
<gene>
    <name evidence="6" type="ORF">PG2T_02035</name>
</gene>
<dbReference type="InterPro" id="IPR017853">
    <property type="entry name" value="GH"/>
</dbReference>
<evidence type="ECO:0000259" key="5">
    <source>
        <dbReference type="Pfam" id="PF00331"/>
    </source>
</evidence>
<evidence type="ECO:0000256" key="2">
    <source>
        <dbReference type="ARBA" id="ARBA00023277"/>
    </source>
</evidence>
<accession>A0A1B1YQM2</accession>
<proteinExistence type="predicted"/>
<dbReference type="Pfam" id="PF00331">
    <property type="entry name" value="Glyco_hydro_10"/>
    <property type="match status" value="1"/>
</dbReference>
<dbReference type="PANTHER" id="PTHR12631:SF10">
    <property type="entry name" value="BETA-XYLOSIDASE-LIKE PROTEIN-RELATED"/>
    <property type="match status" value="1"/>
</dbReference>
<evidence type="ECO:0000256" key="4">
    <source>
        <dbReference type="SAM" id="SignalP"/>
    </source>
</evidence>
<keyword evidence="4" id="KW-0732">Signal</keyword>
<dbReference type="GO" id="GO:0000272">
    <property type="term" value="P:polysaccharide catabolic process"/>
    <property type="evidence" value="ECO:0007669"/>
    <property type="project" value="UniProtKB-KW"/>
</dbReference>
<keyword evidence="7" id="KW-1185">Reference proteome</keyword>
<dbReference type="PANTHER" id="PTHR12631">
    <property type="entry name" value="ALPHA-L-IDURONIDASE"/>
    <property type="match status" value="1"/>
</dbReference>
<dbReference type="KEGG" id="gbi:PG2T_02035"/>
<dbReference type="GO" id="GO:0004553">
    <property type="term" value="F:hydrolase activity, hydrolyzing O-glycosyl compounds"/>
    <property type="evidence" value="ECO:0007669"/>
    <property type="project" value="InterPro"/>
</dbReference>
<dbReference type="SUPFAM" id="SSF51445">
    <property type="entry name" value="(Trans)glycosidases"/>
    <property type="match status" value="1"/>
</dbReference>
<feature type="signal peptide" evidence="4">
    <location>
        <begin position="1"/>
        <end position="24"/>
    </location>
</feature>
<evidence type="ECO:0000313" key="6">
    <source>
        <dbReference type="EMBL" id="ANX03085.1"/>
    </source>
</evidence>
<keyword evidence="3" id="KW-0624">Polysaccharide degradation</keyword>
<feature type="domain" description="GH10" evidence="5">
    <location>
        <begin position="69"/>
        <end position="199"/>
    </location>
</feature>
<protein>
    <recommendedName>
        <fullName evidence="5">GH10 domain-containing protein</fullName>
    </recommendedName>
</protein>
<sequence length="227" mass="26008">MIRRWVIHILLAAILYPISIPAQAGMVLEPPDGPRVVESEYFGMHVRWGATTRYWPQARFHGWRVITGETTWSEIEPFKGRWNFRALDQAVARAESQGVEVLLTLGYPPRWAADRTHVSDWNPGHALAPESMQDWENYLRQVLSRYKGRIKFYELMNEPHFTEVDGWQSKVRFPVARMVEMARIASQVIREIDPGAKLVSMSPSGENTGIKRVDVFLKAGGVSMSTR</sequence>
<dbReference type="InterPro" id="IPR051923">
    <property type="entry name" value="Glycosyl_Hydrolase_39"/>
</dbReference>
<evidence type="ECO:0000256" key="3">
    <source>
        <dbReference type="ARBA" id="ARBA00023326"/>
    </source>
</evidence>
<feature type="chain" id="PRO_5008532924" description="GH10 domain-containing protein" evidence="4">
    <location>
        <begin position="25"/>
        <end position="227"/>
    </location>
</feature>
<evidence type="ECO:0000256" key="1">
    <source>
        <dbReference type="ARBA" id="ARBA00022801"/>
    </source>
</evidence>
<keyword evidence="2" id="KW-0119">Carbohydrate metabolism</keyword>
<reference evidence="7" key="1">
    <citation type="submission" date="2016-03" db="EMBL/GenBank/DDBJ databases">
        <title>Complete genome sequence of Solimmundus cernigliae, representing a novel lineage of polycyclic aromatic hydrocarbon degraders within the Gammaproteobacteria.</title>
        <authorList>
            <person name="Singleton D.R."/>
            <person name="Dickey A.N."/>
            <person name="Scholl E.H."/>
            <person name="Wright F.A."/>
            <person name="Aitken M.D."/>
        </authorList>
    </citation>
    <scope>NUCLEOTIDE SEQUENCE [LARGE SCALE GENOMIC DNA]</scope>
    <source>
        <strain evidence="7">TR3.2</strain>
    </source>
</reference>
<dbReference type="AlphaFoldDB" id="A0A1B1YQM2"/>
<dbReference type="InterPro" id="IPR001000">
    <property type="entry name" value="GH10_dom"/>
</dbReference>
<evidence type="ECO:0000313" key="7">
    <source>
        <dbReference type="Proteomes" id="UP000092952"/>
    </source>
</evidence>
<name>A0A1B1YQM2_9GAMM</name>
<keyword evidence="1" id="KW-0378">Hydrolase</keyword>
<dbReference type="Proteomes" id="UP000092952">
    <property type="component" value="Chromosome"/>
</dbReference>
<dbReference type="InParanoid" id="A0A1B1YQM2"/>
<dbReference type="EMBL" id="CP014671">
    <property type="protein sequence ID" value="ANX03085.1"/>
    <property type="molecule type" value="Genomic_DNA"/>
</dbReference>
<dbReference type="RefSeq" id="WP_068802594.1">
    <property type="nucleotide sequence ID" value="NZ_CP014671.1"/>
</dbReference>
<dbReference type="Gene3D" id="3.20.20.80">
    <property type="entry name" value="Glycosidases"/>
    <property type="match status" value="1"/>
</dbReference>
<organism evidence="6 7">
    <name type="scientific">Immundisolibacter cernigliae</name>
    <dbReference type="NCBI Taxonomy" id="1810504"/>
    <lineage>
        <taxon>Bacteria</taxon>
        <taxon>Pseudomonadati</taxon>
        <taxon>Pseudomonadota</taxon>
        <taxon>Gammaproteobacteria</taxon>
        <taxon>Immundisolibacterales</taxon>
        <taxon>Immundisolibacteraceae</taxon>
        <taxon>Immundisolibacter</taxon>
    </lineage>
</organism>
<dbReference type="OrthoDB" id="9815836at2"/>